<dbReference type="EMBL" id="CAMXCT030001125">
    <property type="protein sequence ID" value="CAL4774336.1"/>
    <property type="molecule type" value="Genomic_DNA"/>
</dbReference>
<feature type="compositionally biased region" description="Basic and acidic residues" evidence="1">
    <location>
        <begin position="1"/>
        <end position="17"/>
    </location>
</feature>
<dbReference type="EMBL" id="CAMXCT010001125">
    <property type="protein sequence ID" value="CAI3987024.1"/>
    <property type="molecule type" value="Genomic_DNA"/>
</dbReference>
<gene>
    <name evidence="2" type="ORF">C1SCF055_LOCUS14331</name>
</gene>
<protein>
    <submittedName>
        <fullName evidence="2">Uncharacterized protein</fullName>
    </submittedName>
</protein>
<evidence type="ECO:0000313" key="2">
    <source>
        <dbReference type="EMBL" id="CAI3987024.1"/>
    </source>
</evidence>
<proteinExistence type="predicted"/>
<reference evidence="2" key="1">
    <citation type="submission" date="2022-10" db="EMBL/GenBank/DDBJ databases">
        <authorList>
            <person name="Chen Y."/>
            <person name="Dougan E. K."/>
            <person name="Chan C."/>
            <person name="Rhodes N."/>
            <person name="Thang M."/>
        </authorList>
    </citation>
    <scope>NUCLEOTIDE SEQUENCE</scope>
</reference>
<accession>A0A9P1C8H7</accession>
<organism evidence="2">
    <name type="scientific">Cladocopium goreaui</name>
    <dbReference type="NCBI Taxonomy" id="2562237"/>
    <lineage>
        <taxon>Eukaryota</taxon>
        <taxon>Sar</taxon>
        <taxon>Alveolata</taxon>
        <taxon>Dinophyceae</taxon>
        <taxon>Suessiales</taxon>
        <taxon>Symbiodiniaceae</taxon>
        <taxon>Cladocopium</taxon>
    </lineage>
</organism>
<name>A0A9P1C8H7_9DINO</name>
<dbReference type="AlphaFoldDB" id="A0A9P1C8H7"/>
<dbReference type="Proteomes" id="UP001152797">
    <property type="component" value="Unassembled WGS sequence"/>
</dbReference>
<sequence length="56" mass="6372">MDRTAKDRDRSRGREDPGGGSMPDPLTDPAIEDEEKMHETEDGEDRELQVIRCSKI</sequence>
<comment type="caution">
    <text evidence="2">The sequence shown here is derived from an EMBL/GenBank/DDBJ whole genome shotgun (WGS) entry which is preliminary data.</text>
</comment>
<evidence type="ECO:0000313" key="4">
    <source>
        <dbReference type="Proteomes" id="UP001152797"/>
    </source>
</evidence>
<evidence type="ECO:0000313" key="3">
    <source>
        <dbReference type="EMBL" id="CAL4774336.1"/>
    </source>
</evidence>
<keyword evidence="4" id="KW-1185">Reference proteome</keyword>
<evidence type="ECO:0000256" key="1">
    <source>
        <dbReference type="SAM" id="MobiDB-lite"/>
    </source>
</evidence>
<dbReference type="EMBL" id="CAMXCT020001125">
    <property type="protein sequence ID" value="CAL1140399.1"/>
    <property type="molecule type" value="Genomic_DNA"/>
</dbReference>
<reference evidence="3 4" key="2">
    <citation type="submission" date="2024-05" db="EMBL/GenBank/DDBJ databases">
        <authorList>
            <person name="Chen Y."/>
            <person name="Shah S."/>
            <person name="Dougan E. K."/>
            <person name="Thang M."/>
            <person name="Chan C."/>
        </authorList>
    </citation>
    <scope>NUCLEOTIDE SEQUENCE [LARGE SCALE GENOMIC DNA]</scope>
</reference>
<feature type="region of interest" description="Disordered" evidence="1">
    <location>
        <begin position="1"/>
        <end position="56"/>
    </location>
</feature>